<keyword evidence="4" id="KW-0460">Magnesium</keyword>
<protein>
    <submittedName>
        <fullName evidence="5">Phosphoglycolate phosphatase</fullName>
    </submittedName>
</protein>
<dbReference type="Gene3D" id="3.40.50.1000">
    <property type="entry name" value="HAD superfamily/HAD-like"/>
    <property type="match status" value="2"/>
</dbReference>
<organism evidence="5">
    <name type="scientific">Zeugodacus cucurbitae</name>
    <name type="common">Melon fruit fly</name>
    <name type="synonym">Bactrocera cucurbitae</name>
    <dbReference type="NCBI Taxonomy" id="28588"/>
    <lineage>
        <taxon>Eukaryota</taxon>
        <taxon>Metazoa</taxon>
        <taxon>Ecdysozoa</taxon>
        <taxon>Arthropoda</taxon>
        <taxon>Hexapoda</taxon>
        <taxon>Insecta</taxon>
        <taxon>Pterygota</taxon>
        <taxon>Neoptera</taxon>
        <taxon>Endopterygota</taxon>
        <taxon>Diptera</taxon>
        <taxon>Brachycera</taxon>
        <taxon>Muscomorpha</taxon>
        <taxon>Tephritoidea</taxon>
        <taxon>Tephritidae</taxon>
        <taxon>Zeugodacus</taxon>
        <taxon>Zeugodacus</taxon>
    </lineage>
</organism>
<evidence type="ECO:0000313" key="5">
    <source>
        <dbReference type="EMBL" id="JAD07130.1"/>
    </source>
</evidence>
<feature type="active site" description="Proton donor" evidence="2">
    <location>
        <position position="31"/>
    </location>
</feature>
<sequence length="312" mass="34947">MYKKPTNLMELTKAEMAKWLNSFDTVFSDCDGVLWTQGLLISQPIDGVPEAIALFKSLGKEVYFVTNYFFNTRREIWKKATSFGFDIDESRIIAPISTIVEYLKARNFNKKVYVLGPEPIRTSLNEVGIESFGVGPEIIPDGLRNFVAQQLDEKQDNDVGAVVVTLDVNFTYAKLWKACNYIQSNADCLFLATNSDMVHRYPRYRDPGTGALLAALESCVERKALRFGKPNPEICEALIKSGKVVPERTLMIGDIAHVDILFGHRCGFQTLLVGTGPSIDHELKEVLLNPNADPNYIPDFFVPSLGDLIKLI</sequence>
<dbReference type="EMBL" id="GBXI01007162">
    <property type="protein sequence ID" value="JAD07130.1"/>
    <property type="molecule type" value="Transcribed_RNA"/>
</dbReference>
<evidence type="ECO:0000256" key="1">
    <source>
        <dbReference type="PIRNR" id="PIRNR000915"/>
    </source>
</evidence>
<feature type="binding site" evidence="3">
    <location>
        <position position="199"/>
    </location>
    <ligand>
        <name>substrate</name>
    </ligand>
</feature>
<keyword evidence="4" id="KW-0479">Metal-binding</keyword>
<proteinExistence type="inferred from homology"/>
<reference evidence="5" key="1">
    <citation type="submission" date="2014-11" db="EMBL/GenBank/DDBJ databases">
        <authorList>
            <person name="Geib S."/>
        </authorList>
    </citation>
    <scope>NUCLEOTIDE SEQUENCE</scope>
</reference>
<dbReference type="AlphaFoldDB" id="A0A0A1X8R7"/>
<feature type="binding site" evidence="4">
    <location>
        <position position="31"/>
    </location>
    <ligand>
        <name>Mg(2+)</name>
        <dbReference type="ChEBI" id="CHEBI:18420"/>
    </ligand>
</feature>
<dbReference type="Pfam" id="PF13344">
    <property type="entry name" value="Hydrolase_6"/>
    <property type="match status" value="1"/>
</dbReference>
<dbReference type="PANTHER" id="PTHR19288:SF93">
    <property type="entry name" value="FI11325P-RELATED"/>
    <property type="match status" value="1"/>
</dbReference>
<dbReference type="GO" id="GO:0046872">
    <property type="term" value="F:metal ion binding"/>
    <property type="evidence" value="ECO:0007669"/>
    <property type="project" value="UniProtKB-KW"/>
</dbReference>
<dbReference type="InterPro" id="IPR036412">
    <property type="entry name" value="HAD-like_sf"/>
</dbReference>
<feature type="binding site" evidence="3">
    <location>
        <position position="229"/>
    </location>
    <ligand>
        <name>substrate</name>
    </ligand>
</feature>
<feature type="binding site" evidence="4">
    <location>
        <position position="254"/>
    </location>
    <ligand>
        <name>Mg(2+)</name>
        <dbReference type="ChEBI" id="CHEBI:18420"/>
    </ligand>
</feature>
<dbReference type="InterPro" id="IPR006357">
    <property type="entry name" value="HAD-SF_hydro_IIA"/>
</dbReference>
<dbReference type="InterPro" id="IPR023214">
    <property type="entry name" value="HAD_sf"/>
</dbReference>
<feature type="binding site" evidence="4">
    <location>
        <position position="29"/>
    </location>
    <ligand>
        <name>Mg(2+)</name>
        <dbReference type="ChEBI" id="CHEBI:18420"/>
    </ligand>
</feature>
<dbReference type="GO" id="GO:0005737">
    <property type="term" value="C:cytoplasm"/>
    <property type="evidence" value="ECO:0007669"/>
    <property type="project" value="TreeGrafter"/>
</dbReference>
<feature type="active site" description="Nucleophile" evidence="2">
    <location>
        <position position="29"/>
    </location>
</feature>
<dbReference type="GO" id="GO:0016791">
    <property type="term" value="F:phosphatase activity"/>
    <property type="evidence" value="ECO:0007669"/>
    <property type="project" value="TreeGrafter"/>
</dbReference>
<comment type="cofactor">
    <cofactor evidence="4">
        <name>Mg(2+)</name>
        <dbReference type="ChEBI" id="CHEBI:18420"/>
    </cofactor>
    <text evidence="4">Divalent metal ions. Mg(2+) is the most effective.</text>
</comment>
<dbReference type="PANTHER" id="PTHR19288">
    <property type="entry name" value="4-NITROPHENYLPHOSPHATASE-RELATED"/>
    <property type="match status" value="1"/>
</dbReference>
<keyword evidence="1" id="KW-0378">Hydrolase</keyword>
<comment type="similarity">
    <text evidence="1">Belongs to the HAD-like hydrolase superfamily.</text>
</comment>
<dbReference type="PIRSF" id="PIRSF000915">
    <property type="entry name" value="PGP-type_phosphatase"/>
    <property type="match status" value="1"/>
</dbReference>
<evidence type="ECO:0000256" key="2">
    <source>
        <dbReference type="PIRSR" id="PIRSR000915-1"/>
    </source>
</evidence>
<accession>A0A0A1X8R7</accession>
<name>A0A0A1X8R7_ZEUCU</name>
<dbReference type="Pfam" id="PF13242">
    <property type="entry name" value="Hydrolase_like"/>
    <property type="match status" value="1"/>
</dbReference>
<evidence type="ECO:0000256" key="3">
    <source>
        <dbReference type="PIRSR" id="PIRSR000915-2"/>
    </source>
</evidence>
<dbReference type="SUPFAM" id="SSF56784">
    <property type="entry name" value="HAD-like"/>
    <property type="match status" value="1"/>
</dbReference>
<reference evidence="5" key="2">
    <citation type="journal article" date="2015" name="Gigascience">
        <title>Reconstructing a comprehensive transcriptome assembly of a white-pupal translocated strain of the pest fruit fly Bactrocera cucurbitae.</title>
        <authorList>
            <person name="Sim S.B."/>
            <person name="Calla B."/>
            <person name="Hall B."/>
            <person name="DeRego T."/>
            <person name="Geib S.M."/>
        </authorList>
    </citation>
    <scope>NUCLEOTIDE SEQUENCE</scope>
</reference>
<dbReference type="NCBIfam" id="TIGR01460">
    <property type="entry name" value="HAD-SF-IIA"/>
    <property type="match status" value="1"/>
</dbReference>
<evidence type="ECO:0000256" key="4">
    <source>
        <dbReference type="PIRSR" id="PIRSR000915-3"/>
    </source>
</evidence>
<gene>
    <name evidence="5" type="primary">PGP_0</name>
    <name evidence="5" type="ORF">g.33636</name>
</gene>